<keyword evidence="9" id="KW-1185">Reference proteome</keyword>
<dbReference type="KEGG" id="dpd:Deipe_4144"/>
<dbReference type="AlphaFoldDB" id="L0A6N8"/>
<evidence type="ECO:0000256" key="3">
    <source>
        <dbReference type="ARBA" id="ARBA00022475"/>
    </source>
</evidence>
<feature type="transmembrane region" description="Helical" evidence="7">
    <location>
        <begin position="358"/>
        <end position="375"/>
    </location>
</feature>
<feature type="transmembrane region" description="Helical" evidence="7">
    <location>
        <begin position="217"/>
        <end position="240"/>
    </location>
</feature>
<gene>
    <name evidence="8" type="ordered locus">Deipe_4144</name>
</gene>
<feature type="transmembrane region" description="Helical" evidence="7">
    <location>
        <begin position="119"/>
        <end position="138"/>
    </location>
</feature>
<dbReference type="PATRIC" id="fig|937777.3.peg.4172"/>
<dbReference type="PANTHER" id="PTHR30250">
    <property type="entry name" value="PST FAMILY PREDICTED COLANIC ACID TRANSPORTER"/>
    <property type="match status" value="1"/>
</dbReference>
<evidence type="ECO:0000256" key="5">
    <source>
        <dbReference type="ARBA" id="ARBA00022989"/>
    </source>
</evidence>
<dbReference type="Pfam" id="PF13440">
    <property type="entry name" value="Polysacc_synt_3"/>
    <property type="match status" value="1"/>
</dbReference>
<accession>L0A6N8</accession>
<dbReference type="Proteomes" id="UP000010467">
    <property type="component" value="Plasmid pDEIPE01"/>
</dbReference>
<protein>
    <submittedName>
        <fullName evidence="8">Membrane protein involved in the export of O-antigen and teichoic acid</fullName>
    </submittedName>
</protein>
<evidence type="ECO:0000256" key="2">
    <source>
        <dbReference type="ARBA" id="ARBA00007430"/>
    </source>
</evidence>
<dbReference type="PANTHER" id="PTHR30250:SF10">
    <property type="entry name" value="LIPOPOLYSACCHARIDE BIOSYNTHESIS PROTEIN WZXC"/>
    <property type="match status" value="1"/>
</dbReference>
<dbReference type="GO" id="GO:0005886">
    <property type="term" value="C:plasma membrane"/>
    <property type="evidence" value="ECO:0007669"/>
    <property type="project" value="UniProtKB-SubCell"/>
</dbReference>
<dbReference type="InterPro" id="IPR050833">
    <property type="entry name" value="Poly_Biosynth_Transport"/>
</dbReference>
<keyword evidence="6 7" id="KW-0472">Membrane</keyword>
<feature type="transmembrane region" description="Helical" evidence="7">
    <location>
        <begin position="49"/>
        <end position="73"/>
    </location>
</feature>
<evidence type="ECO:0000313" key="8">
    <source>
        <dbReference type="EMBL" id="AFZ69511.1"/>
    </source>
</evidence>
<evidence type="ECO:0000256" key="4">
    <source>
        <dbReference type="ARBA" id="ARBA00022692"/>
    </source>
</evidence>
<keyword evidence="5 7" id="KW-1133">Transmembrane helix</keyword>
<keyword evidence="4 7" id="KW-0812">Transmembrane</keyword>
<dbReference type="HOGENOM" id="CLU_026911_5_0_0"/>
<dbReference type="CDD" id="cd13127">
    <property type="entry name" value="MATE_tuaB_like"/>
    <property type="match status" value="1"/>
</dbReference>
<comment type="subcellular location">
    <subcellularLocation>
        <location evidence="1">Cell membrane</location>
        <topology evidence="1">Multi-pass membrane protein</topology>
    </subcellularLocation>
</comment>
<feature type="transmembrane region" description="Helical" evidence="7">
    <location>
        <begin position="79"/>
        <end position="98"/>
    </location>
</feature>
<sequence>MLARLLGPASYGVIAIASLVISLGLLIADSGLSASLVQRKEIHDNDVRTAFTAQTLIGIGLALSIALSAPLLAHAYSQPILAPVLQVLAFTLVLQSASQTSAALLRRRMDFRRIQKTQVGSYLLSYLGFGIPAAYLGLGVWSLTGAQVLQTTLNLALLYHATRHPIAPLLQRDTHMLHFGGRILATNIVNWVSTYLDSFLLGRAFGTATLGLYNRAFFLLNTPVTVVVSASQGVLFAATSRTQNQTDTARQTYLATFGGLATVIVPAFMTAAAAAASLVEATYGQQWVNAIPFVLPLAIAMPLFALMAIAGPILAGLNRPQEELRAQSLAALVAIPALLLAASWSLAALVWVGVFVHALRFTLMTAAACNVLRVSAGTISRILLRAVLLAGLCAFLPALIEQFWTAPALLKFLLEILVSGTTWLLLLLMLPNVFTEPETKRYLHRLTRKLPQRFARRFA</sequence>
<evidence type="ECO:0000256" key="1">
    <source>
        <dbReference type="ARBA" id="ARBA00004651"/>
    </source>
</evidence>
<feature type="transmembrane region" description="Helical" evidence="7">
    <location>
        <begin position="252"/>
        <end position="278"/>
    </location>
</feature>
<reference evidence="9" key="1">
    <citation type="submission" date="2012-03" db="EMBL/GenBank/DDBJ databases">
        <title>Complete sequence of plasmid 1 of Deinococcus peraridilitoris DSM 19664.</title>
        <authorList>
            <person name="Lucas S."/>
            <person name="Copeland A."/>
            <person name="Lapidus A."/>
            <person name="Glavina del Rio T."/>
            <person name="Dalin E."/>
            <person name="Tice H."/>
            <person name="Bruce D."/>
            <person name="Goodwin L."/>
            <person name="Pitluck S."/>
            <person name="Peters L."/>
            <person name="Mikhailova N."/>
            <person name="Lu M."/>
            <person name="Kyrpides N."/>
            <person name="Mavromatis K."/>
            <person name="Ivanova N."/>
            <person name="Brettin T."/>
            <person name="Detter J.C."/>
            <person name="Han C."/>
            <person name="Larimer F."/>
            <person name="Land M."/>
            <person name="Hauser L."/>
            <person name="Markowitz V."/>
            <person name="Cheng J.-F."/>
            <person name="Hugenholtz P."/>
            <person name="Woyke T."/>
            <person name="Wu D."/>
            <person name="Pukall R."/>
            <person name="Steenblock K."/>
            <person name="Brambilla E."/>
            <person name="Klenk H.-P."/>
            <person name="Eisen J.A."/>
        </authorList>
    </citation>
    <scope>NUCLEOTIDE SEQUENCE [LARGE SCALE GENOMIC DNA]</scope>
    <source>
        <strain evidence="9">DSM 19664 / LMG 22246 / CIP 109416 / KR-200</strain>
        <plasmid evidence="9">Plasmid pDEIPE01</plasmid>
    </source>
</reference>
<comment type="similarity">
    <text evidence="2">Belongs to the polysaccharide synthase family.</text>
</comment>
<evidence type="ECO:0000313" key="9">
    <source>
        <dbReference type="Proteomes" id="UP000010467"/>
    </source>
</evidence>
<dbReference type="EMBL" id="CP003383">
    <property type="protein sequence ID" value="AFZ69511.1"/>
    <property type="molecule type" value="Genomic_DNA"/>
</dbReference>
<evidence type="ECO:0000256" key="6">
    <source>
        <dbReference type="ARBA" id="ARBA00023136"/>
    </source>
</evidence>
<keyword evidence="8" id="KW-0614">Plasmid</keyword>
<name>L0A6N8_DEIPD</name>
<proteinExistence type="inferred from homology"/>
<feature type="transmembrane region" description="Helical" evidence="7">
    <location>
        <begin position="290"/>
        <end position="317"/>
    </location>
</feature>
<feature type="transmembrane region" description="Helical" evidence="7">
    <location>
        <begin position="6"/>
        <end position="28"/>
    </location>
</feature>
<geneLocation type="plasmid" evidence="8 9">
    <name>pDEIPE01</name>
</geneLocation>
<feature type="transmembrane region" description="Helical" evidence="7">
    <location>
        <begin position="412"/>
        <end position="435"/>
    </location>
</feature>
<organism evidence="8 9">
    <name type="scientific">Deinococcus peraridilitoris (strain DSM 19664 / LMG 22246 / CIP 109416 / KR-200)</name>
    <dbReference type="NCBI Taxonomy" id="937777"/>
    <lineage>
        <taxon>Bacteria</taxon>
        <taxon>Thermotogati</taxon>
        <taxon>Deinococcota</taxon>
        <taxon>Deinococci</taxon>
        <taxon>Deinococcales</taxon>
        <taxon>Deinococcaceae</taxon>
        <taxon>Deinococcus</taxon>
    </lineage>
</organism>
<feature type="transmembrane region" description="Helical" evidence="7">
    <location>
        <begin position="382"/>
        <end position="400"/>
    </location>
</feature>
<keyword evidence="3" id="KW-1003">Cell membrane</keyword>
<feature type="transmembrane region" description="Helical" evidence="7">
    <location>
        <begin position="329"/>
        <end position="352"/>
    </location>
</feature>
<evidence type="ECO:0000256" key="7">
    <source>
        <dbReference type="SAM" id="Phobius"/>
    </source>
</evidence>